<keyword evidence="1" id="KW-0732">Signal</keyword>
<feature type="chain" id="PRO_5011533465" evidence="1">
    <location>
        <begin position="22"/>
        <end position="247"/>
    </location>
</feature>
<protein>
    <submittedName>
        <fullName evidence="3">Putative auto-transporter adhesin, head GIN domain</fullName>
    </submittedName>
</protein>
<reference evidence="4" key="1">
    <citation type="submission" date="2016-10" db="EMBL/GenBank/DDBJ databases">
        <authorList>
            <person name="Varghese N."/>
            <person name="Submissions S."/>
        </authorList>
    </citation>
    <scope>NUCLEOTIDE SEQUENCE [LARGE SCALE GENOMIC DNA]</scope>
    <source>
        <strain evidence="4">DSM 24450</strain>
    </source>
</reference>
<accession>A0A1I6Q1I5</accession>
<feature type="signal peptide" evidence="1">
    <location>
        <begin position="1"/>
        <end position="21"/>
    </location>
</feature>
<dbReference type="EMBL" id="FOZP01000003">
    <property type="protein sequence ID" value="SFS46284.1"/>
    <property type="molecule type" value="Genomic_DNA"/>
</dbReference>
<dbReference type="STRING" id="593133.SAMN04488006_1405"/>
<dbReference type="RefSeq" id="WP_245780618.1">
    <property type="nucleotide sequence ID" value="NZ_FOZP01000003.1"/>
</dbReference>
<evidence type="ECO:0000259" key="2">
    <source>
        <dbReference type="Pfam" id="PF10988"/>
    </source>
</evidence>
<dbReference type="InterPro" id="IPR021255">
    <property type="entry name" value="DUF2807"/>
</dbReference>
<evidence type="ECO:0000313" key="3">
    <source>
        <dbReference type="EMBL" id="SFS46284.1"/>
    </source>
</evidence>
<proteinExistence type="predicted"/>
<dbReference type="Pfam" id="PF10988">
    <property type="entry name" value="DUF2807"/>
    <property type="match status" value="1"/>
</dbReference>
<gene>
    <name evidence="3" type="ORF">SAMN04488006_1405</name>
</gene>
<evidence type="ECO:0000256" key="1">
    <source>
        <dbReference type="SAM" id="SignalP"/>
    </source>
</evidence>
<organism evidence="3 4">
    <name type="scientific">Lutibacter maritimus</name>
    <dbReference type="NCBI Taxonomy" id="593133"/>
    <lineage>
        <taxon>Bacteria</taxon>
        <taxon>Pseudomonadati</taxon>
        <taxon>Bacteroidota</taxon>
        <taxon>Flavobacteriia</taxon>
        <taxon>Flavobacteriales</taxon>
        <taxon>Flavobacteriaceae</taxon>
        <taxon>Lutibacter</taxon>
    </lineage>
</organism>
<evidence type="ECO:0000313" key="4">
    <source>
        <dbReference type="Proteomes" id="UP000199312"/>
    </source>
</evidence>
<sequence>MKNVYYLLFTLFIISCNSENASDCFQTAGKIVQHEVEVANFDKIVVNKKIALFITEGPVQKVVIESGENLLNDITAEVVANELILTNYNNCNFFRDYGITKVYVTSPNINTIRNASELDVTSIGTLTYPSLYLRSSGEKSTYLAVGDWHLTIENNAVTIWSNGISTYYLKGTSNNLDVGFSDGDTRFEGKDFIVKNITVRNVSSNDVLIYPTEKLTGSIHSTGNVISYNKPPIVDVDVQSVGKLIFK</sequence>
<keyword evidence="4" id="KW-1185">Reference proteome</keyword>
<dbReference type="AlphaFoldDB" id="A0A1I6Q1I5"/>
<feature type="domain" description="Putative auto-transporter adhesin head GIN" evidence="2">
    <location>
        <begin position="40"/>
        <end position="231"/>
    </location>
</feature>
<dbReference type="Proteomes" id="UP000199312">
    <property type="component" value="Unassembled WGS sequence"/>
</dbReference>
<dbReference type="PROSITE" id="PS51257">
    <property type="entry name" value="PROKAR_LIPOPROTEIN"/>
    <property type="match status" value="1"/>
</dbReference>
<dbReference type="Gene3D" id="2.160.20.120">
    <property type="match status" value="1"/>
</dbReference>
<name>A0A1I6Q1I5_9FLAO</name>